<reference evidence="5 6" key="1">
    <citation type="journal article" date="2021" name="Pathogens">
        <title>Isolation and Characterization of Kingella bonacorsii sp. nov., A Novel Kingella Species Detected in a Stable Periodontitis Subject.</title>
        <authorList>
            <person name="Antezack A."/>
            <person name="Boxberger M."/>
            <person name="Rolland C."/>
            <person name="Monnet-Corti V."/>
            <person name="La Scola B."/>
        </authorList>
    </citation>
    <scope>NUCLEOTIDE SEQUENCE [LARGE SCALE GENOMIC DNA]</scope>
    <source>
        <strain evidence="5 6">Marseille-Q4569</strain>
    </source>
</reference>
<evidence type="ECO:0000259" key="4">
    <source>
        <dbReference type="Pfam" id="PF01298"/>
    </source>
</evidence>
<dbReference type="RefSeq" id="WP_200522931.1">
    <property type="nucleotide sequence ID" value="NZ_JAEHNZ010000003.1"/>
</dbReference>
<feature type="domain" description="Transferrin-binding protein B C-lobe/N-lobe beta-barrel" evidence="4">
    <location>
        <begin position="197"/>
        <end position="307"/>
    </location>
</feature>
<feature type="region of interest" description="Disordered" evidence="2">
    <location>
        <begin position="37"/>
        <end position="99"/>
    </location>
</feature>
<dbReference type="Proteomes" id="UP000614058">
    <property type="component" value="Unassembled WGS sequence"/>
</dbReference>
<evidence type="ECO:0000313" key="5">
    <source>
        <dbReference type="EMBL" id="MBK0396887.1"/>
    </source>
</evidence>
<dbReference type="Gene3D" id="2.40.160.90">
    <property type="match status" value="1"/>
</dbReference>
<comment type="caution">
    <text evidence="5">The sequence shown here is derived from an EMBL/GenBank/DDBJ whole genome shotgun (WGS) entry which is preliminary data.</text>
</comment>
<dbReference type="NCBIfam" id="NF041636">
    <property type="entry name" value="slam_lipo"/>
    <property type="match status" value="1"/>
</dbReference>
<feature type="compositionally biased region" description="Gly residues" evidence="2">
    <location>
        <begin position="64"/>
        <end position="78"/>
    </location>
</feature>
<feature type="chain" id="PRO_5045912524" evidence="3">
    <location>
        <begin position="19"/>
        <end position="307"/>
    </location>
</feature>
<keyword evidence="3" id="KW-0732">Signal</keyword>
<dbReference type="SUPFAM" id="SSF56925">
    <property type="entry name" value="OMPA-like"/>
    <property type="match status" value="1"/>
</dbReference>
<gene>
    <name evidence="5" type="ORF">JDW22_09965</name>
</gene>
<evidence type="ECO:0000313" key="6">
    <source>
        <dbReference type="Proteomes" id="UP000614058"/>
    </source>
</evidence>
<dbReference type="Pfam" id="PF01298">
    <property type="entry name" value="TbpB_B_D"/>
    <property type="match status" value="1"/>
</dbReference>
<evidence type="ECO:0000256" key="1">
    <source>
        <dbReference type="ARBA" id="ARBA00004442"/>
    </source>
</evidence>
<name>A0ABS1BUB7_9NEIS</name>
<dbReference type="PROSITE" id="PS51257">
    <property type="entry name" value="PROKAR_LIPOPROTEIN"/>
    <property type="match status" value="1"/>
</dbReference>
<dbReference type="InterPro" id="IPR001677">
    <property type="entry name" value="TbpB_B_D"/>
</dbReference>
<dbReference type="InterPro" id="IPR011250">
    <property type="entry name" value="OMP/PagP_B-barrel"/>
</dbReference>
<evidence type="ECO:0000256" key="3">
    <source>
        <dbReference type="SAM" id="SignalP"/>
    </source>
</evidence>
<keyword evidence="6" id="KW-1185">Reference proteome</keyword>
<dbReference type="InterPro" id="IPR054843">
    <property type="entry name" value="Slam_hemophilin_C"/>
</dbReference>
<accession>A0ABS1BUB7</accession>
<feature type="signal peptide" evidence="3">
    <location>
        <begin position="1"/>
        <end position="18"/>
    </location>
</feature>
<protein>
    <submittedName>
        <fullName evidence="5">Transferrin-binding protein-like solute binding protein</fullName>
    </submittedName>
</protein>
<evidence type="ECO:0000256" key="2">
    <source>
        <dbReference type="SAM" id="MobiDB-lite"/>
    </source>
</evidence>
<feature type="compositionally biased region" description="Low complexity" evidence="2">
    <location>
        <begin position="37"/>
        <end position="48"/>
    </location>
</feature>
<proteinExistence type="predicted"/>
<comment type="subcellular location">
    <subcellularLocation>
        <location evidence="1">Cell outer membrane</location>
    </subcellularLocation>
</comment>
<organism evidence="5 6">
    <name type="scientific">Kingella bonacorsii</name>
    <dbReference type="NCBI Taxonomy" id="2796361"/>
    <lineage>
        <taxon>Bacteria</taxon>
        <taxon>Pseudomonadati</taxon>
        <taxon>Pseudomonadota</taxon>
        <taxon>Betaproteobacteria</taxon>
        <taxon>Neisseriales</taxon>
        <taxon>Neisseriaceae</taxon>
        <taxon>Kingella</taxon>
    </lineage>
</organism>
<dbReference type="EMBL" id="JAEHNZ010000003">
    <property type="protein sequence ID" value="MBK0396887.1"/>
    <property type="molecule type" value="Genomic_DNA"/>
</dbReference>
<sequence length="307" mass="30908">MKLTVLACAALLGLTACGGSSGSGGLNYNGGSNNNSGANNNGSNNNGSNNGGANNGNANNNGGSNIGGGSNLNNGGGSNNNSIAPAPAPAPSPSQSYDGVVIPGEIDNGGKTPTQTISSNNFDKITVNGIDITLKREGISAGTFTRITQRDETTVVSGNYLSHMRFGSYTDVNHNNNPNFNPAYVFALGSVTPQADMPKSGKATYSGLALASPIGGGVYEEGTSTFNVDFGTKKLNGSVSVGRWNPVSLTAKIDGNQFSGTSTDGVKTSGRFYGPQAAEMGGVFNGEVPAPVGGGTFKWIGSFGAKK</sequence>